<organism evidence="5">
    <name type="scientific">Salmonella oranienberg</name>
    <dbReference type="NCBI Taxonomy" id="28147"/>
    <lineage>
        <taxon>Bacteria</taxon>
        <taxon>Pseudomonadati</taxon>
        <taxon>Pseudomonadota</taxon>
        <taxon>Gammaproteobacteria</taxon>
        <taxon>Enterobacterales</taxon>
        <taxon>Enterobacteriaceae</taxon>
        <taxon>Salmonella</taxon>
    </lineage>
</organism>
<comment type="caution">
    <text evidence="5">The sequence shown here is derived from an EMBL/GenBank/DDBJ whole genome shotgun (WGS) entry which is preliminary data.</text>
</comment>
<evidence type="ECO:0000259" key="4">
    <source>
        <dbReference type="Pfam" id="PF18427"/>
    </source>
</evidence>
<feature type="domain" description="DD-reactivating factor swiveling" evidence="4">
    <location>
        <begin position="93"/>
        <end position="254"/>
    </location>
</feature>
<evidence type="ECO:0000259" key="3">
    <source>
        <dbReference type="Pfam" id="PF08841"/>
    </source>
</evidence>
<keyword evidence="1" id="KW-0479">Metal-binding</keyword>
<feature type="domain" description="Diol dehydratase reactivase ATPase-like" evidence="3">
    <location>
        <begin position="275"/>
        <end position="602"/>
    </location>
</feature>
<keyword evidence="2" id="KW-0067">ATP-binding</keyword>
<feature type="binding site" evidence="1">
    <location>
        <position position="105"/>
    </location>
    <ligand>
        <name>Mg(2+)</name>
        <dbReference type="ChEBI" id="CHEBI:18420"/>
    </ligand>
</feature>
<dbReference type="Gene3D" id="3.30.420.40">
    <property type="match status" value="2"/>
</dbReference>
<dbReference type="Pfam" id="PF18427">
    <property type="entry name" value="DDR_swiveling"/>
    <property type="match status" value="1"/>
</dbReference>
<feature type="binding site" evidence="2">
    <location>
        <begin position="11"/>
        <end position="13"/>
    </location>
    <ligand>
        <name>ATP</name>
        <dbReference type="ChEBI" id="CHEBI:30616"/>
    </ligand>
</feature>
<dbReference type="Gene3D" id="3.50.30.70">
    <property type="entry name" value="Swiveling domain of dehydratase reactivase alpha subunit"/>
    <property type="match status" value="1"/>
</dbReference>
<dbReference type="InterPro" id="IPR009191">
    <property type="entry name" value="DDRA"/>
</dbReference>
<dbReference type="InterPro" id="IPR040916">
    <property type="entry name" value="DDR_swiveling"/>
</dbReference>
<feature type="binding site" evidence="1">
    <location>
        <position position="183"/>
    </location>
    <ligand>
        <name>Mg(2+)</name>
        <dbReference type="ChEBI" id="CHEBI:18420"/>
    </ligand>
</feature>
<feature type="binding site" evidence="2">
    <location>
        <position position="591"/>
    </location>
    <ligand>
        <name>ATP</name>
        <dbReference type="ChEBI" id="CHEBI:30616"/>
    </ligand>
</feature>
<proteinExistence type="predicted"/>
<dbReference type="Gene3D" id="2.40.50.140">
    <property type="entry name" value="Nucleic acid-binding proteins"/>
    <property type="match status" value="1"/>
</dbReference>
<dbReference type="GO" id="GO:0005524">
    <property type="term" value="F:ATP binding"/>
    <property type="evidence" value="ECO:0007669"/>
    <property type="project" value="UniProtKB-KW"/>
</dbReference>
<evidence type="ECO:0000256" key="2">
    <source>
        <dbReference type="PIRSR" id="PIRSR011502-2"/>
    </source>
</evidence>
<dbReference type="SUPFAM" id="SSF53067">
    <property type="entry name" value="Actin-like ATPase domain"/>
    <property type="match status" value="2"/>
</dbReference>
<sequence>MRYIAGIDIGNSSTEVALATLNEAGALTITHSALAETTGIKGTLRNVFGIQEALALVAKRAGINVSDISLIRINEATPVIGDVAMETITETIITESTMIGHNPKTPGGVGLGVGITITPEELLTRPADSSYILVVSSAFDFADIANVINASMRAGYQITGVILQRDDGVLVSNRLEKSLPIVDEVLYIDRIPLGMLAAIEVAVPGKVIETLSNPYGIATVFNLNADETKNIVPMARALIGNRSAVVVKTPSGDVKARAIPAGNLELQAQGRTVRVDVAAGAEAIMKAVDGCGKLDNVTGEAGTNIGGMLEHVRQTMAELTNKPSSEIFIQDLLAVDTSVPVSVTGGLAGEFSLEQAVGIASMVKSDRLQMAMIAREIEQKLNIDVQIGGAEAEAAILGALTTPGTTRPLAILDLGAGSTDASIINPKGEIIATHLAGAGDMVTMIIARELGLEDRYLTEEIKKYPLAKVESLFHLRHEDGSVQFFPTPLPPAVFARVCVVKPDELVPLPGDLALEKVRAIRRSAKERVFVTNALRALRQVSPTGNIRDIPFVVLVGGSSLDFEVPQLVTDALAHYRLVAGRGNIRGSEGPRNAVATGLILSWHKEFAHGQ</sequence>
<evidence type="ECO:0000256" key="1">
    <source>
        <dbReference type="PIRSR" id="PIRSR011502-1"/>
    </source>
</evidence>
<dbReference type="SUPFAM" id="SSF82317">
    <property type="entry name" value="Swiveling domain of dehydratase reactivase alpha subunit"/>
    <property type="match status" value="1"/>
</dbReference>
<dbReference type="EMBL" id="AAHMZU010000025">
    <property type="protein sequence ID" value="EBY0601260.1"/>
    <property type="molecule type" value="Genomic_DNA"/>
</dbReference>
<protein>
    <submittedName>
        <fullName evidence="5">Diol dehydratase reactivase subunit alpha</fullName>
    </submittedName>
</protein>
<dbReference type="NCBIfam" id="TIGR04491">
    <property type="entry name" value="reactive_PduG"/>
    <property type="match status" value="1"/>
</dbReference>
<dbReference type="InterPro" id="IPR012340">
    <property type="entry name" value="NA-bd_OB-fold"/>
</dbReference>
<feature type="binding site" evidence="2">
    <location>
        <begin position="459"/>
        <end position="462"/>
    </location>
    <ligand>
        <name>ATP</name>
        <dbReference type="ChEBI" id="CHEBI:30616"/>
    </ligand>
</feature>
<name>A0A5I5ES25_SALON</name>
<dbReference type="Gene3D" id="3.90.470.30">
    <property type="match status" value="1"/>
</dbReference>
<feature type="binding site" evidence="1">
    <location>
        <position position="166"/>
    </location>
    <ligand>
        <name>Mg(2+)</name>
        <dbReference type="ChEBI" id="CHEBI:18420"/>
    </ligand>
</feature>
<accession>A0A5I5ES25</accession>
<dbReference type="Pfam" id="PF08841">
    <property type="entry name" value="DDR"/>
    <property type="match status" value="1"/>
</dbReference>
<gene>
    <name evidence="5" type="ORF">DUR78_21665</name>
</gene>
<keyword evidence="1" id="KW-0460">Magnesium</keyword>
<dbReference type="GO" id="GO:0046872">
    <property type="term" value="F:metal ion binding"/>
    <property type="evidence" value="ECO:0007669"/>
    <property type="project" value="UniProtKB-KW"/>
</dbReference>
<dbReference type="InterPro" id="IPR043129">
    <property type="entry name" value="ATPase_NBD"/>
</dbReference>
<feature type="binding site" evidence="2">
    <location>
        <begin position="557"/>
        <end position="558"/>
    </location>
    <ligand>
        <name>ATP</name>
        <dbReference type="ChEBI" id="CHEBI:30616"/>
    </ligand>
</feature>
<reference evidence="5" key="1">
    <citation type="submission" date="2018-07" db="EMBL/GenBank/DDBJ databases">
        <authorList>
            <person name="Ashton P.M."/>
            <person name="Dallman T."/>
            <person name="Nair S."/>
            <person name="De Pinna E."/>
            <person name="Peters T."/>
            <person name="Grant K."/>
        </authorList>
    </citation>
    <scope>NUCLEOTIDE SEQUENCE</scope>
    <source>
        <strain evidence="5">516939</strain>
    </source>
</reference>
<dbReference type="PIRSF" id="PIRSF011502">
    <property type="entry name" value="DdrA_PduG"/>
    <property type="match status" value="1"/>
</dbReference>
<dbReference type="InterPro" id="IPR030994">
    <property type="entry name" value="DDR_dom"/>
</dbReference>
<dbReference type="AlphaFoldDB" id="A0A5I5ES25"/>
<evidence type="ECO:0000313" key="5">
    <source>
        <dbReference type="EMBL" id="EBY0601260.1"/>
    </source>
</evidence>
<dbReference type="InterPro" id="IPR028975">
    <property type="entry name" value="DDRA_swiveling_dom_sf"/>
</dbReference>
<keyword evidence="2" id="KW-0547">Nucleotide-binding</keyword>